<dbReference type="Proteomes" id="UP000826195">
    <property type="component" value="Unassembled WGS sequence"/>
</dbReference>
<organism evidence="1 2">
    <name type="scientific">Cotesia glomerata</name>
    <name type="common">Lepidopteran parasitic wasp</name>
    <name type="synonym">Apanteles glomeratus</name>
    <dbReference type="NCBI Taxonomy" id="32391"/>
    <lineage>
        <taxon>Eukaryota</taxon>
        <taxon>Metazoa</taxon>
        <taxon>Ecdysozoa</taxon>
        <taxon>Arthropoda</taxon>
        <taxon>Hexapoda</taxon>
        <taxon>Insecta</taxon>
        <taxon>Pterygota</taxon>
        <taxon>Neoptera</taxon>
        <taxon>Endopterygota</taxon>
        <taxon>Hymenoptera</taxon>
        <taxon>Apocrita</taxon>
        <taxon>Ichneumonoidea</taxon>
        <taxon>Braconidae</taxon>
        <taxon>Microgastrinae</taxon>
        <taxon>Cotesia</taxon>
    </lineage>
</organism>
<proteinExistence type="predicted"/>
<reference evidence="1 2" key="1">
    <citation type="journal article" date="2021" name="J. Hered.">
        <title>A chromosome-level genome assembly of the parasitoid wasp, Cotesia glomerata (Hymenoptera: Braconidae).</title>
        <authorList>
            <person name="Pinto B.J."/>
            <person name="Weis J.J."/>
            <person name="Gamble T."/>
            <person name="Ode P.J."/>
            <person name="Paul R."/>
            <person name="Zaspel J.M."/>
        </authorList>
    </citation>
    <scope>NUCLEOTIDE SEQUENCE [LARGE SCALE GENOMIC DNA]</scope>
    <source>
        <strain evidence="1">CgM1</strain>
    </source>
</reference>
<comment type="caution">
    <text evidence="1">The sequence shown here is derived from an EMBL/GenBank/DDBJ whole genome shotgun (WGS) entry which is preliminary data.</text>
</comment>
<keyword evidence="2" id="KW-1185">Reference proteome</keyword>
<protein>
    <submittedName>
        <fullName evidence="1">Uncharacterized protein</fullName>
    </submittedName>
</protein>
<dbReference type="AlphaFoldDB" id="A0AAV7IGA0"/>
<evidence type="ECO:0000313" key="1">
    <source>
        <dbReference type="EMBL" id="KAH0550077.1"/>
    </source>
</evidence>
<dbReference type="EMBL" id="JAHXZJ010001864">
    <property type="protein sequence ID" value="KAH0550077.1"/>
    <property type="molecule type" value="Genomic_DNA"/>
</dbReference>
<sequence>MLNRLYYSTICARWNIHELLTVKVSYRHSALPSITMSSFVSMVWVNTTGGQTRRKINYKGVAVAYVVAVDVCGKRRNPGLDDRACESTTTTTALPYTLESFIALVPYLHSWHYSVHSLAASTGLCGTYPLFHPDKVSDTLTFKDFAVIRIEGAINSFLTPW</sequence>
<name>A0AAV7IGA0_COTGL</name>
<accession>A0AAV7IGA0</accession>
<gene>
    <name evidence="1" type="ORF">KQX54_017305</name>
</gene>
<evidence type="ECO:0000313" key="2">
    <source>
        <dbReference type="Proteomes" id="UP000826195"/>
    </source>
</evidence>